<dbReference type="Proteomes" id="UP000823388">
    <property type="component" value="Chromosome 7K"/>
</dbReference>
<sequence>MEMKPKRKPLGHNPLSNVPYRNPDMVLSEQGPGRHPRGAPCLDLDTVSSEQGSGRCFLSGALHRRPGVVKSEQGSSHLTRRVRRARKLVEPTRIRLVSWNVGSLTGRLRELVDSAIRRCVNIICVQETKWKGQNAKELEDTGFKHWYTGTTANRNGVGVLIDKSLKDDVVDVRRRGDRIILVKLVVGDLVLNVISAYAPQVGHDESAKRQFLDDLDDIVRAVPIREELFIGGDLNGHVGTINTGFETAHEGFGFGSRNPDGEE</sequence>
<dbReference type="Gene3D" id="3.60.10.10">
    <property type="entry name" value="Endonuclease/exonuclease/phosphatase"/>
    <property type="match status" value="1"/>
</dbReference>
<evidence type="ECO:0000256" key="1">
    <source>
        <dbReference type="SAM" id="MobiDB-lite"/>
    </source>
</evidence>
<proteinExistence type="predicted"/>
<dbReference type="PANTHER" id="PTHR23227">
    <property type="entry name" value="BUCENTAUR RELATED"/>
    <property type="match status" value="1"/>
</dbReference>
<dbReference type="EMBL" id="CM029049">
    <property type="protein sequence ID" value="KAG2573864.1"/>
    <property type="molecule type" value="Genomic_DNA"/>
</dbReference>
<evidence type="ECO:0000259" key="2">
    <source>
        <dbReference type="Pfam" id="PF03372"/>
    </source>
</evidence>
<dbReference type="AlphaFoldDB" id="A0A8T0QP49"/>
<gene>
    <name evidence="3" type="ORF">PVAP13_7KG284055</name>
</gene>
<dbReference type="CDD" id="cd09076">
    <property type="entry name" value="L1-EN"/>
    <property type="match status" value="1"/>
</dbReference>
<dbReference type="InterPro" id="IPR005135">
    <property type="entry name" value="Endo/exonuclease/phosphatase"/>
</dbReference>
<keyword evidence="4" id="KW-1185">Reference proteome</keyword>
<dbReference type="InterPro" id="IPR027124">
    <property type="entry name" value="Swc5/CFDP1/2"/>
</dbReference>
<name>A0A8T0QP49_PANVG</name>
<feature type="domain" description="Endonuclease/exonuclease/phosphatase" evidence="2">
    <location>
        <begin position="97"/>
        <end position="236"/>
    </location>
</feature>
<organism evidence="3 4">
    <name type="scientific">Panicum virgatum</name>
    <name type="common">Blackwell switchgrass</name>
    <dbReference type="NCBI Taxonomy" id="38727"/>
    <lineage>
        <taxon>Eukaryota</taxon>
        <taxon>Viridiplantae</taxon>
        <taxon>Streptophyta</taxon>
        <taxon>Embryophyta</taxon>
        <taxon>Tracheophyta</taxon>
        <taxon>Spermatophyta</taxon>
        <taxon>Magnoliopsida</taxon>
        <taxon>Liliopsida</taxon>
        <taxon>Poales</taxon>
        <taxon>Poaceae</taxon>
        <taxon>PACMAD clade</taxon>
        <taxon>Panicoideae</taxon>
        <taxon>Panicodae</taxon>
        <taxon>Paniceae</taxon>
        <taxon>Panicinae</taxon>
        <taxon>Panicum</taxon>
        <taxon>Panicum sect. Hiantes</taxon>
    </lineage>
</organism>
<dbReference type="SUPFAM" id="SSF56219">
    <property type="entry name" value="DNase I-like"/>
    <property type="match status" value="1"/>
</dbReference>
<feature type="compositionally biased region" description="Basic residues" evidence="1">
    <location>
        <begin position="1"/>
        <end position="10"/>
    </location>
</feature>
<comment type="caution">
    <text evidence="3">The sequence shown here is derived from an EMBL/GenBank/DDBJ whole genome shotgun (WGS) entry which is preliminary data.</text>
</comment>
<protein>
    <recommendedName>
        <fullName evidence="2">Endonuclease/exonuclease/phosphatase domain-containing protein</fullName>
    </recommendedName>
</protein>
<dbReference type="Pfam" id="PF03372">
    <property type="entry name" value="Exo_endo_phos"/>
    <property type="match status" value="1"/>
</dbReference>
<feature type="region of interest" description="Disordered" evidence="1">
    <location>
        <begin position="1"/>
        <end position="38"/>
    </location>
</feature>
<dbReference type="PANTHER" id="PTHR23227:SF67">
    <property type="entry name" value="CRANIOFACIAL DEVELOPMENT PROTEIN 2-LIKE"/>
    <property type="match status" value="1"/>
</dbReference>
<reference evidence="3" key="1">
    <citation type="submission" date="2020-05" db="EMBL/GenBank/DDBJ databases">
        <title>WGS assembly of Panicum virgatum.</title>
        <authorList>
            <person name="Lovell J.T."/>
            <person name="Jenkins J."/>
            <person name="Shu S."/>
            <person name="Juenger T.E."/>
            <person name="Schmutz J."/>
        </authorList>
    </citation>
    <scope>NUCLEOTIDE SEQUENCE</scope>
    <source>
        <strain evidence="3">AP13</strain>
    </source>
</reference>
<evidence type="ECO:0000313" key="3">
    <source>
        <dbReference type="EMBL" id="KAG2573864.1"/>
    </source>
</evidence>
<dbReference type="InterPro" id="IPR036691">
    <property type="entry name" value="Endo/exonu/phosph_ase_sf"/>
</dbReference>
<dbReference type="GO" id="GO:0003824">
    <property type="term" value="F:catalytic activity"/>
    <property type="evidence" value="ECO:0007669"/>
    <property type="project" value="InterPro"/>
</dbReference>
<feature type="non-terminal residue" evidence="3">
    <location>
        <position position="263"/>
    </location>
</feature>
<evidence type="ECO:0000313" key="4">
    <source>
        <dbReference type="Proteomes" id="UP000823388"/>
    </source>
</evidence>
<accession>A0A8T0QP49</accession>